<dbReference type="InParanoid" id="F0Z6M7"/>
<protein>
    <recommendedName>
        <fullName evidence="1">Hemerythrin-like domain-containing protein</fullName>
    </recommendedName>
</protein>
<dbReference type="AlphaFoldDB" id="F0Z6M7"/>
<feature type="domain" description="Hemerythrin-like" evidence="1">
    <location>
        <begin position="36"/>
        <end position="173"/>
    </location>
</feature>
<sequence>EIKVECKVVTTEDGHTENDLSVYFKHPNFHMAGWIATHIAIKHVYNLLYKKLKVFVPENRQEILDIAKAVTSCGEYLHHHHDHEEELVWDWLKEKKPESKEFLGTMDHQHGDWVQKNKEISDLITSIKENENLKDSTSEGWSETLEKLQSNIKNQIALIYEHFYDEERLILPIAINIPKADQIKIGDIIHERIKKESSGKFGLGAMLDASNHNKAMADSLNKAIPWFVRKVIFPLAIKKDYKWFTSVVEIK</sequence>
<dbReference type="Pfam" id="PF01814">
    <property type="entry name" value="Hemerythrin"/>
    <property type="match status" value="1"/>
</dbReference>
<dbReference type="VEuPathDB" id="AmoebaDB:DICPUDRAFT_20741"/>
<evidence type="ECO:0000313" key="3">
    <source>
        <dbReference type="Proteomes" id="UP000001064"/>
    </source>
</evidence>
<gene>
    <name evidence="2" type="ORF">DICPUDRAFT_20741</name>
</gene>
<proteinExistence type="predicted"/>
<dbReference type="KEGG" id="dpp:DICPUDRAFT_20741"/>
<keyword evidence="3" id="KW-1185">Reference proteome</keyword>
<dbReference type="RefSeq" id="XP_003283090.1">
    <property type="nucleotide sequence ID" value="XM_003283042.1"/>
</dbReference>
<organism evidence="2 3">
    <name type="scientific">Dictyostelium purpureum</name>
    <name type="common">Slime mold</name>
    <dbReference type="NCBI Taxonomy" id="5786"/>
    <lineage>
        <taxon>Eukaryota</taxon>
        <taxon>Amoebozoa</taxon>
        <taxon>Evosea</taxon>
        <taxon>Eumycetozoa</taxon>
        <taxon>Dictyostelia</taxon>
        <taxon>Dictyosteliales</taxon>
        <taxon>Dictyosteliaceae</taxon>
        <taxon>Dictyostelium</taxon>
    </lineage>
</organism>
<feature type="non-terminal residue" evidence="2">
    <location>
        <position position="1"/>
    </location>
</feature>
<dbReference type="eggNOG" id="ENOG502S779">
    <property type="taxonomic scope" value="Eukaryota"/>
</dbReference>
<evidence type="ECO:0000259" key="1">
    <source>
        <dbReference type="Pfam" id="PF01814"/>
    </source>
</evidence>
<dbReference type="InterPro" id="IPR012312">
    <property type="entry name" value="Hemerythrin-like"/>
</dbReference>
<accession>F0Z6M7</accession>
<dbReference type="Gene3D" id="1.20.120.520">
    <property type="entry name" value="nmb1532 protein domain like"/>
    <property type="match status" value="1"/>
</dbReference>
<dbReference type="GeneID" id="10503523"/>
<name>F0Z6M7_DICPU</name>
<dbReference type="Proteomes" id="UP000001064">
    <property type="component" value="Unassembled WGS sequence"/>
</dbReference>
<evidence type="ECO:0000313" key="2">
    <source>
        <dbReference type="EMBL" id="EGC40339.1"/>
    </source>
</evidence>
<feature type="non-terminal residue" evidence="2">
    <location>
        <position position="251"/>
    </location>
</feature>
<dbReference type="EMBL" id="GL870943">
    <property type="protein sequence ID" value="EGC40339.1"/>
    <property type="molecule type" value="Genomic_DNA"/>
</dbReference>
<dbReference type="OMA" id="WIATHIA"/>
<reference evidence="3" key="1">
    <citation type="journal article" date="2011" name="Genome Biol.">
        <title>Comparative genomics of the social amoebae Dictyostelium discoideum and Dictyostelium purpureum.</title>
        <authorList>
            <consortium name="US DOE Joint Genome Institute (JGI-PGF)"/>
            <person name="Sucgang R."/>
            <person name="Kuo A."/>
            <person name="Tian X."/>
            <person name="Salerno W."/>
            <person name="Parikh A."/>
            <person name="Feasley C.L."/>
            <person name="Dalin E."/>
            <person name="Tu H."/>
            <person name="Huang E."/>
            <person name="Barry K."/>
            <person name="Lindquist E."/>
            <person name="Shapiro H."/>
            <person name="Bruce D."/>
            <person name="Schmutz J."/>
            <person name="Salamov A."/>
            <person name="Fey P."/>
            <person name="Gaudet P."/>
            <person name="Anjard C."/>
            <person name="Babu M.M."/>
            <person name="Basu S."/>
            <person name="Bushmanova Y."/>
            <person name="van der Wel H."/>
            <person name="Katoh-Kurasawa M."/>
            <person name="Dinh C."/>
            <person name="Coutinho P.M."/>
            <person name="Saito T."/>
            <person name="Elias M."/>
            <person name="Schaap P."/>
            <person name="Kay R.R."/>
            <person name="Henrissat B."/>
            <person name="Eichinger L."/>
            <person name="Rivero F."/>
            <person name="Putnam N.H."/>
            <person name="West C.M."/>
            <person name="Loomis W.F."/>
            <person name="Chisholm R.L."/>
            <person name="Shaulsky G."/>
            <person name="Strassmann J.E."/>
            <person name="Queller D.C."/>
            <person name="Kuspa A."/>
            <person name="Grigoriev I.V."/>
        </authorList>
    </citation>
    <scope>NUCLEOTIDE SEQUENCE [LARGE SCALE GENOMIC DNA]</scope>
    <source>
        <strain evidence="3">QSDP1</strain>
    </source>
</reference>
<dbReference type="OrthoDB" id="19447at2759"/>